<evidence type="ECO:0000313" key="1">
    <source>
        <dbReference type="EMBL" id="MBY9076642.1"/>
    </source>
</evidence>
<accession>A0ABS7RSN3</accession>
<evidence type="ECO:0000313" key="2">
    <source>
        <dbReference type="Proteomes" id="UP000754710"/>
    </source>
</evidence>
<organism evidence="1 2">
    <name type="scientific">Nocardioides jiangsuensis</name>
    <dbReference type="NCBI Taxonomy" id="2866161"/>
    <lineage>
        <taxon>Bacteria</taxon>
        <taxon>Bacillati</taxon>
        <taxon>Actinomycetota</taxon>
        <taxon>Actinomycetes</taxon>
        <taxon>Propionibacteriales</taxon>
        <taxon>Nocardioidaceae</taxon>
        <taxon>Nocardioides</taxon>
    </lineage>
</organism>
<evidence type="ECO:0008006" key="3">
    <source>
        <dbReference type="Google" id="ProtNLM"/>
    </source>
</evidence>
<dbReference type="EMBL" id="JAIEZQ010000003">
    <property type="protein sequence ID" value="MBY9076642.1"/>
    <property type="molecule type" value="Genomic_DNA"/>
</dbReference>
<protein>
    <recommendedName>
        <fullName evidence="3">Quinol monooxygenase YgiN</fullName>
    </recommendedName>
</protein>
<sequence>MGHLEVHAHLKIRPGQLEGFKVQAAEIMRLTREKDTQTIRYDWFIHEDGTECEVHETYLSGRALIEHNAHVMEARAILFERYAYDHRMTAFGEVSQELRELADKHAGGIAVYSFLQGLETAAAV</sequence>
<name>A0ABS7RSN3_9ACTN</name>
<dbReference type="Gene3D" id="3.30.70.100">
    <property type="match status" value="1"/>
</dbReference>
<comment type="caution">
    <text evidence="1">The sequence shown here is derived from an EMBL/GenBank/DDBJ whole genome shotgun (WGS) entry which is preliminary data.</text>
</comment>
<proteinExistence type="predicted"/>
<dbReference type="Proteomes" id="UP000754710">
    <property type="component" value="Unassembled WGS sequence"/>
</dbReference>
<keyword evidence="2" id="KW-1185">Reference proteome</keyword>
<dbReference type="InterPro" id="IPR011008">
    <property type="entry name" value="Dimeric_a/b-barrel"/>
</dbReference>
<dbReference type="RefSeq" id="WP_221026437.1">
    <property type="nucleotide sequence ID" value="NZ_JAIEZQ010000003.1"/>
</dbReference>
<gene>
    <name evidence="1" type="ORF">K1X13_17545</name>
</gene>
<dbReference type="SUPFAM" id="SSF54909">
    <property type="entry name" value="Dimeric alpha+beta barrel"/>
    <property type="match status" value="1"/>
</dbReference>
<reference evidence="1 2" key="1">
    <citation type="submission" date="2021-08" db="EMBL/GenBank/DDBJ databases">
        <title>Nocardioides bacterium WL0053 sp. nov., isolated from the sediment.</title>
        <authorList>
            <person name="Wang L."/>
            <person name="Zhang D."/>
            <person name="Zhang A."/>
        </authorList>
    </citation>
    <scope>NUCLEOTIDE SEQUENCE [LARGE SCALE GENOMIC DNA]</scope>
    <source>
        <strain evidence="1 2">WL0053</strain>
    </source>
</reference>